<gene>
    <name evidence="1" type="ORF">L1987_39067</name>
</gene>
<dbReference type="EMBL" id="CM042029">
    <property type="protein sequence ID" value="KAI3796397.1"/>
    <property type="molecule type" value="Genomic_DNA"/>
</dbReference>
<keyword evidence="2" id="KW-1185">Reference proteome</keyword>
<proteinExistence type="predicted"/>
<evidence type="ECO:0000313" key="1">
    <source>
        <dbReference type="EMBL" id="KAI3796397.1"/>
    </source>
</evidence>
<name>A0ACB9HLA2_9ASTR</name>
<evidence type="ECO:0000313" key="2">
    <source>
        <dbReference type="Proteomes" id="UP001056120"/>
    </source>
</evidence>
<dbReference type="Proteomes" id="UP001056120">
    <property type="component" value="Linkage Group LG12"/>
</dbReference>
<reference evidence="2" key="1">
    <citation type="journal article" date="2022" name="Mol. Ecol. Resour.">
        <title>The genomes of chicory, endive, great burdock and yacon provide insights into Asteraceae palaeo-polyploidization history and plant inulin production.</title>
        <authorList>
            <person name="Fan W."/>
            <person name="Wang S."/>
            <person name="Wang H."/>
            <person name="Wang A."/>
            <person name="Jiang F."/>
            <person name="Liu H."/>
            <person name="Zhao H."/>
            <person name="Xu D."/>
            <person name="Zhang Y."/>
        </authorList>
    </citation>
    <scope>NUCLEOTIDE SEQUENCE [LARGE SCALE GENOMIC DNA]</scope>
    <source>
        <strain evidence="2">cv. Yunnan</strain>
    </source>
</reference>
<sequence length="89" mass="10046">MNRKILIGKKLRKTRRINRSDKNEEPNPRINRLHGVLLRAPFALPFLLAVLPGEVFFDSGEIAESSRRIVLVSLKAFDADLAYESIGGE</sequence>
<reference evidence="1 2" key="2">
    <citation type="journal article" date="2022" name="Mol. Ecol. Resour.">
        <title>The genomes of chicory, endive, great burdock and yacon provide insights into Asteraceae paleo-polyploidization history and plant inulin production.</title>
        <authorList>
            <person name="Fan W."/>
            <person name="Wang S."/>
            <person name="Wang H."/>
            <person name="Wang A."/>
            <person name="Jiang F."/>
            <person name="Liu H."/>
            <person name="Zhao H."/>
            <person name="Xu D."/>
            <person name="Zhang Y."/>
        </authorList>
    </citation>
    <scope>NUCLEOTIDE SEQUENCE [LARGE SCALE GENOMIC DNA]</scope>
    <source>
        <strain evidence="2">cv. Yunnan</strain>
        <tissue evidence="1">Leaves</tissue>
    </source>
</reference>
<organism evidence="1 2">
    <name type="scientific">Smallanthus sonchifolius</name>
    <dbReference type="NCBI Taxonomy" id="185202"/>
    <lineage>
        <taxon>Eukaryota</taxon>
        <taxon>Viridiplantae</taxon>
        <taxon>Streptophyta</taxon>
        <taxon>Embryophyta</taxon>
        <taxon>Tracheophyta</taxon>
        <taxon>Spermatophyta</taxon>
        <taxon>Magnoliopsida</taxon>
        <taxon>eudicotyledons</taxon>
        <taxon>Gunneridae</taxon>
        <taxon>Pentapetalae</taxon>
        <taxon>asterids</taxon>
        <taxon>campanulids</taxon>
        <taxon>Asterales</taxon>
        <taxon>Asteraceae</taxon>
        <taxon>Asteroideae</taxon>
        <taxon>Heliantheae alliance</taxon>
        <taxon>Millerieae</taxon>
        <taxon>Smallanthus</taxon>
    </lineage>
</organism>
<protein>
    <submittedName>
        <fullName evidence="1">Uncharacterized protein</fullName>
    </submittedName>
</protein>
<accession>A0ACB9HLA2</accession>
<comment type="caution">
    <text evidence="1">The sequence shown here is derived from an EMBL/GenBank/DDBJ whole genome shotgun (WGS) entry which is preliminary data.</text>
</comment>